<reference evidence="1" key="1">
    <citation type="journal article" date="2019" name="Sci. Rep.">
        <title>Draft genome of Tanacetum cinerariifolium, the natural source of mosquito coil.</title>
        <authorList>
            <person name="Yamashiro T."/>
            <person name="Shiraishi A."/>
            <person name="Satake H."/>
            <person name="Nakayama K."/>
        </authorList>
    </citation>
    <scope>NUCLEOTIDE SEQUENCE</scope>
</reference>
<gene>
    <name evidence="1" type="ORF">Tci_892984</name>
</gene>
<evidence type="ECO:0000313" key="1">
    <source>
        <dbReference type="EMBL" id="GFD21015.1"/>
    </source>
</evidence>
<comment type="caution">
    <text evidence="1">The sequence shown here is derived from an EMBL/GenBank/DDBJ whole genome shotgun (WGS) entry which is preliminary data.</text>
</comment>
<dbReference type="AlphaFoldDB" id="A0A699UCW0"/>
<dbReference type="EMBL" id="BKCJ011326723">
    <property type="protein sequence ID" value="GFD21015.1"/>
    <property type="molecule type" value="Genomic_DNA"/>
</dbReference>
<proteinExistence type="predicted"/>
<accession>A0A699UCW0</accession>
<organism evidence="1">
    <name type="scientific">Tanacetum cinerariifolium</name>
    <name type="common">Dalmatian daisy</name>
    <name type="synonym">Chrysanthemum cinerariifolium</name>
    <dbReference type="NCBI Taxonomy" id="118510"/>
    <lineage>
        <taxon>Eukaryota</taxon>
        <taxon>Viridiplantae</taxon>
        <taxon>Streptophyta</taxon>
        <taxon>Embryophyta</taxon>
        <taxon>Tracheophyta</taxon>
        <taxon>Spermatophyta</taxon>
        <taxon>Magnoliopsida</taxon>
        <taxon>eudicotyledons</taxon>
        <taxon>Gunneridae</taxon>
        <taxon>Pentapetalae</taxon>
        <taxon>asterids</taxon>
        <taxon>campanulids</taxon>
        <taxon>Asterales</taxon>
        <taxon>Asteraceae</taxon>
        <taxon>Asteroideae</taxon>
        <taxon>Anthemideae</taxon>
        <taxon>Anthemidinae</taxon>
        <taxon>Tanacetum</taxon>
    </lineage>
</organism>
<protein>
    <submittedName>
        <fullName evidence="1">Uncharacterized protein</fullName>
    </submittedName>
</protein>
<name>A0A699UCW0_TANCI</name>
<sequence length="89" mass="10551">MAVKEFKFFSKDEEDFQDNHETKESHFKEVKVTKTVKVKDKCFRCGDPNHFIENVQSHQEAIIKKLSFEEHGVIVAKMRNKRLKTKLVL</sequence>